<proteinExistence type="predicted"/>
<evidence type="ECO:0000313" key="2">
    <source>
        <dbReference type="Proteomes" id="UP000698222"/>
    </source>
</evidence>
<dbReference type="Proteomes" id="UP000698222">
    <property type="component" value="Unassembled WGS sequence"/>
</dbReference>
<evidence type="ECO:0000313" key="1">
    <source>
        <dbReference type="EMBL" id="MBP2410234.1"/>
    </source>
</evidence>
<organism evidence="1 2">
    <name type="scientific">Brachybacterium fresconis</name>
    <dbReference type="NCBI Taxonomy" id="173363"/>
    <lineage>
        <taxon>Bacteria</taxon>
        <taxon>Bacillati</taxon>
        <taxon>Actinomycetota</taxon>
        <taxon>Actinomycetes</taxon>
        <taxon>Micrococcales</taxon>
        <taxon>Dermabacteraceae</taxon>
        <taxon>Brachybacterium</taxon>
    </lineage>
</organism>
<dbReference type="EMBL" id="JAGIOC010000001">
    <property type="protein sequence ID" value="MBP2410234.1"/>
    <property type="molecule type" value="Genomic_DNA"/>
</dbReference>
<protein>
    <submittedName>
        <fullName evidence="1">Uncharacterized protein</fullName>
    </submittedName>
</protein>
<name>A0ABS4YND6_9MICO</name>
<gene>
    <name evidence="1" type="ORF">JOF44_003137</name>
</gene>
<keyword evidence="2" id="KW-1185">Reference proteome</keyword>
<accession>A0ABS4YND6</accession>
<dbReference type="RefSeq" id="WP_209893529.1">
    <property type="nucleotide sequence ID" value="NZ_BAAAJV010000016.1"/>
</dbReference>
<reference evidence="1 2" key="1">
    <citation type="submission" date="2021-03" db="EMBL/GenBank/DDBJ databases">
        <title>Sequencing the genomes of 1000 actinobacteria strains.</title>
        <authorList>
            <person name="Klenk H.-P."/>
        </authorList>
    </citation>
    <scope>NUCLEOTIDE SEQUENCE [LARGE SCALE GENOMIC DNA]</scope>
    <source>
        <strain evidence="1 2">DSM 14564</strain>
    </source>
</reference>
<comment type="caution">
    <text evidence="1">The sequence shown here is derived from an EMBL/GenBank/DDBJ whole genome shotgun (WGS) entry which is preliminary data.</text>
</comment>
<sequence length="652" mass="72062">MTPRSSTALLDNTAALLSHGDPWTAVGEAGVRALLEQVAPTPQGQAHLRRFLAEADATWITDADPHLPRQAQRLLRMLRASGFPVALPVCSGCGREQLLTQTLEDGLRVCNACRNVRYTRRCDGCDKTRVISHRIEEKSLCETCYRRRPEAKKTCIRCGHDRLVQNRTADGPICPQCAPGKIEPCVHCGRERRVQVRFLGGATCEPCFNIIRGTRRPCPRCGTVGLVASVADDGTLACSACTGVRSRFICAACGVEDIRNGKRCYPCLARIAIDDLFATGTPARRQALEPLRQRLLHHPEPKSMARWPGRSASAAILREILTEDIELTHEALDQHPTLQAVNLLRHALVDVGALEPRDTASVQFTAWIDTFLQGRPEHITRTLGPFCRWHVPARNQILVQRNGITDGTFVRARRLCRIAADFLADLDAGGIELKTAPQDAVESYLDRHPRNFEPLAAFLRWASQRGIAERIHPIPSPYATPYTAYPIDTYRAWMHRFATDETIRLRTRICGLLAGISGRPSTTIAALSTTSIIDDTDGMQLQLGATPFQLPPPLPALIRRQLAAPRRWDMESTWLFPSKLRAGEHVHASRFTTDLQNLNCSLVELRGAALLNLAATMPVALLCDLTGASPNVAARWQTVAASAYAQYPAIRL</sequence>